<keyword evidence="2" id="KW-1133">Transmembrane helix</keyword>
<feature type="compositionally biased region" description="Basic and acidic residues" evidence="1">
    <location>
        <begin position="511"/>
        <end position="527"/>
    </location>
</feature>
<feature type="region of interest" description="Disordered" evidence="1">
    <location>
        <begin position="603"/>
        <end position="650"/>
    </location>
</feature>
<dbReference type="PROSITE" id="PS51207">
    <property type="entry name" value="PXA"/>
    <property type="match status" value="1"/>
</dbReference>
<dbReference type="SMART" id="SM00313">
    <property type="entry name" value="PXA"/>
    <property type="match status" value="1"/>
</dbReference>
<keyword evidence="2" id="KW-0812">Transmembrane</keyword>
<evidence type="ECO:0000259" key="4">
    <source>
        <dbReference type="PROSITE" id="PS51207"/>
    </source>
</evidence>
<dbReference type="SUPFAM" id="SSF64268">
    <property type="entry name" value="PX domain"/>
    <property type="match status" value="1"/>
</dbReference>
<dbReference type="InterPro" id="IPR003114">
    <property type="entry name" value="Phox_assoc"/>
</dbReference>
<protein>
    <recommendedName>
        <fullName evidence="6">Sorting nexin-19</fullName>
    </recommendedName>
</protein>
<dbReference type="PANTHER" id="PTHR22775:SF3">
    <property type="entry name" value="SORTING NEXIN-13"/>
    <property type="match status" value="1"/>
</dbReference>
<reference evidence="5" key="1">
    <citation type="journal article" date="2024" name="Gigascience">
        <title>Chromosome-level genome of the poultry shaft louse Menopon gallinae provides insight into the host-switching and adaptive evolution of parasitic lice.</title>
        <authorList>
            <person name="Xu Y."/>
            <person name="Ma L."/>
            <person name="Liu S."/>
            <person name="Liang Y."/>
            <person name="Liu Q."/>
            <person name="He Z."/>
            <person name="Tian L."/>
            <person name="Duan Y."/>
            <person name="Cai W."/>
            <person name="Li H."/>
            <person name="Song F."/>
        </authorList>
    </citation>
    <scope>NUCLEOTIDE SEQUENCE</scope>
    <source>
        <strain evidence="5">Cailab_2023a</strain>
    </source>
</reference>
<gene>
    <name evidence="5" type="ORF">PYX00_002682</name>
</gene>
<feature type="domain" description="PX" evidence="3">
    <location>
        <begin position="656"/>
        <end position="790"/>
    </location>
</feature>
<dbReference type="Pfam" id="PF02194">
    <property type="entry name" value="PXA"/>
    <property type="match status" value="1"/>
</dbReference>
<feature type="transmembrane region" description="Helical" evidence="2">
    <location>
        <begin position="20"/>
        <end position="38"/>
    </location>
</feature>
<evidence type="ECO:0008006" key="6">
    <source>
        <dbReference type="Google" id="ProtNLM"/>
    </source>
</evidence>
<dbReference type="Pfam" id="PF00787">
    <property type="entry name" value="PX"/>
    <property type="match status" value="1"/>
</dbReference>
<keyword evidence="2" id="KW-0472">Membrane</keyword>
<feature type="region of interest" description="Disordered" evidence="1">
    <location>
        <begin position="510"/>
        <end position="532"/>
    </location>
</feature>
<feature type="domain" description="PXA" evidence="4">
    <location>
        <begin position="122"/>
        <end position="309"/>
    </location>
</feature>
<dbReference type="InterPro" id="IPR001683">
    <property type="entry name" value="PX_dom"/>
</dbReference>
<dbReference type="PROSITE" id="PS50195">
    <property type="entry name" value="PX"/>
    <property type="match status" value="1"/>
</dbReference>
<evidence type="ECO:0000259" key="3">
    <source>
        <dbReference type="PROSITE" id="PS50195"/>
    </source>
</evidence>
<organism evidence="5">
    <name type="scientific">Menopon gallinae</name>
    <name type="common">poultry shaft louse</name>
    <dbReference type="NCBI Taxonomy" id="328185"/>
    <lineage>
        <taxon>Eukaryota</taxon>
        <taxon>Metazoa</taxon>
        <taxon>Ecdysozoa</taxon>
        <taxon>Arthropoda</taxon>
        <taxon>Hexapoda</taxon>
        <taxon>Insecta</taxon>
        <taxon>Pterygota</taxon>
        <taxon>Neoptera</taxon>
        <taxon>Paraneoptera</taxon>
        <taxon>Psocodea</taxon>
        <taxon>Troctomorpha</taxon>
        <taxon>Phthiraptera</taxon>
        <taxon>Amblycera</taxon>
        <taxon>Menoponidae</taxon>
        <taxon>Menopon</taxon>
    </lineage>
</organism>
<name>A0AAW2HXA9_9NEOP</name>
<evidence type="ECO:0000313" key="5">
    <source>
        <dbReference type="EMBL" id="KAL0274584.1"/>
    </source>
</evidence>
<evidence type="ECO:0000256" key="2">
    <source>
        <dbReference type="SAM" id="Phobius"/>
    </source>
</evidence>
<dbReference type="EMBL" id="JARGDH010000002">
    <property type="protein sequence ID" value="KAL0274584.1"/>
    <property type="molecule type" value="Genomic_DNA"/>
</dbReference>
<dbReference type="GO" id="GO:0035091">
    <property type="term" value="F:phosphatidylinositol binding"/>
    <property type="evidence" value="ECO:0007669"/>
    <property type="project" value="InterPro"/>
</dbReference>
<feature type="compositionally biased region" description="Polar residues" evidence="1">
    <location>
        <begin position="608"/>
        <end position="643"/>
    </location>
</feature>
<sequence length="1092" mass="123705">MNKPKKWLERLNNICLHEKIVLFSLSLVLLVLGFDCFFKNLPVSGYPLVFVTVTLIGGTTWGTCHGIKWLLHCNKPLKFHLTEKSQNETFLGVVSYIYKMEDAIFDKLFKGIVNSFNSFNYPTTVNEQIRLFLKDTERDFVTPWYSEISQNSSFLFDTHLLLEEILLKIVEKLKSVNCKNLVLNVLLLYLNHLQEYKKSLKKLAKAKANVKQNDCDECEQKEKKVEESVIDLYRYSHPSSQSDGITNYYLKKVAKWMLQEYAPQEFVISLQCKILTGVLARKVLRACLTTFEDPVWIYIRLIYILDASEYKTLLGNKVYCVKEKIVEVADDTEELQVKKPIVIPKRYMKSSLLHESTNLFQRKEFGYDYKQKGVRNGRRIKNAEQEALNLSLESSSVVEEHGYISSVLGGIISSTAGPLLPDDASLCYEPLNKMWQSPVTEKPRAFADPEADLLGKSVVDGVRIDSRHQKNKRLPRSKSTDSVSPGDVNEPLKVKDVSVGEELCESVRFASTEDVHSTENADEDRSKQRSATTVKKLVKTRSFDSGSIAIDCAAVDFSAEADVQAISEEPKEAGSVSPVYEEPEDFATTIAKLRSLLQQRESSSTLSDKSAQSLDLPSNVSAAETSDSSNRTQSTDLDSSFDSQVAPDMPTDGRPFINVCIPKTELITDGCGSPYILYSIQYDGIYKLKDQNNSEESELVLQTTVVKRKFQEFVKLQSRLEECSYLRSAMKGVRGPSKWLNLAFSGKTDESNPGNRKQALEQFLQQLCSKVEICAAPELHEFLAYGSSGNKALFKKDTESSIRRIDKLLTNKVTDVFNTIKTALPSFDFDSTASIGVNSDTSKGSQDQKLLPGFLNFGNKSEDFELSFDYDYKEPTGESLTDDIRRYLNQKTDGVENAMDVLDSNDWLAEKRECRPISSEGKCVWHNYKDLSDEDMDSLDSWLPVYSVVLDIFCELLDESESWVIKEPVIRLIKVVTGHWESKIQERLSKLDWDQIMGNVIRLIRTIIFHSPSTPVESTELSEEKTRAVLKDVILRAVPDGFAQVVNFDEISSAVTLFVDSLQHFRTNRDLLLRLLDMLLVQLLSCRHLESA</sequence>
<feature type="region of interest" description="Disordered" evidence="1">
    <location>
        <begin position="464"/>
        <end position="494"/>
    </location>
</feature>
<comment type="caution">
    <text evidence="5">The sequence shown here is derived from an EMBL/GenBank/DDBJ whole genome shotgun (WGS) entry which is preliminary data.</text>
</comment>
<dbReference type="Gene3D" id="3.30.1520.10">
    <property type="entry name" value="Phox-like domain"/>
    <property type="match status" value="1"/>
</dbReference>
<proteinExistence type="predicted"/>
<evidence type="ECO:0000256" key="1">
    <source>
        <dbReference type="SAM" id="MobiDB-lite"/>
    </source>
</evidence>
<dbReference type="PANTHER" id="PTHR22775">
    <property type="entry name" value="SORTING NEXIN"/>
    <property type="match status" value="1"/>
</dbReference>
<accession>A0AAW2HXA9</accession>
<dbReference type="InterPro" id="IPR036871">
    <property type="entry name" value="PX_dom_sf"/>
</dbReference>
<dbReference type="AlphaFoldDB" id="A0AAW2HXA9"/>